<dbReference type="SMART" id="SM00332">
    <property type="entry name" value="PP2Cc"/>
    <property type="match status" value="1"/>
</dbReference>
<dbReference type="EMBL" id="BAAAZA010000006">
    <property type="protein sequence ID" value="GAA3860913.1"/>
    <property type="molecule type" value="Genomic_DNA"/>
</dbReference>
<dbReference type="RefSeq" id="WP_345547988.1">
    <property type="nucleotide sequence ID" value="NZ_BAAAZA010000006.1"/>
</dbReference>
<dbReference type="InterPro" id="IPR036457">
    <property type="entry name" value="PPM-type-like_dom_sf"/>
</dbReference>
<dbReference type="Gene3D" id="3.60.40.10">
    <property type="entry name" value="PPM-type phosphatase domain"/>
    <property type="match status" value="1"/>
</dbReference>
<gene>
    <name evidence="2" type="ORF">GCM10022207_25780</name>
</gene>
<dbReference type="Pfam" id="PF13672">
    <property type="entry name" value="PP2C_2"/>
    <property type="match status" value="1"/>
</dbReference>
<dbReference type="SUPFAM" id="SSF81606">
    <property type="entry name" value="PP2C-like"/>
    <property type="match status" value="1"/>
</dbReference>
<dbReference type="PROSITE" id="PS51746">
    <property type="entry name" value="PPM_2"/>
    <property type="match status" value="1"/>
</dbReference>
<feature type="domain" description="PPM-type phosphatase" evidence="1">
    <location>
        <begin position="41"/>
        <end position="261"/>
    </location>
</feature>
<sequence>MVENMGCVRCGGTVAPDGVCWHCGAAQPAFRAHVEITSGRDAAGVSDRGLKREINADALALAGAGVWTVGVVCDGVSMSPRPERAARVATETAASVLAARLREDALPEVALHEAAVRAGRAVTALASSEEDAPACTFVAGVAGPEGVWSAWVGDSRAYWLPDEGPGMAMTEDDIGRNDALTAWLGADAGPVTPQVRGYRPLVAGRLLLCTDGLWRCLPDAAGLRSALAGHAPDACTDARTLVGHALRAGGADNVTAAVIRVVPSPPGR</sequence>
<reference evidence="3" key="1">
    <citation type="journal article" date="2019" name="Int. J. Syst. Evol. Microbiol.">
        <title>The Global Catalogue of Microorganisms (GCM) 10K type strain sequencing project: providing services to taxonomists for standard genome sequencing and annotation.</title>
        <authorList>
            <consortium name="The Broad Institute Genomics Platform"/>
            <consortium name="The Broad Institute Genome Sequencing Center for Infectious Disease"/>
            <person name="Wu L."/>
            <person name="Ma J."/>
        </authorList>
    </citation>
    <scope>NUCLEOTIDE SEQUENCE [LARGE SCALE GENOMIC DNA]</scope>
    <source>
        <strain evidence="3">JCM 16578</strain>
    </source>
</reference>
<proteinExistence type="predicted"/>
<organism evidence="2 3">
    <name type="scientific">Streptomyces lannensis</name>
    <dbReference type="NCBI Taxonomy" id="766498"/>
    <lineage>
        <taxon>Bacteria</taxon>
        <taxon>Bacillati</taxon>
        <taxon>Actinomycetota</taxon>
        <taxon>Actinomycetes</taxon>
        <taxon>Kitasatosporales</taxon>
        <taxon>Streptomycetaceae</taxon>
        <taxon>Streptomyces</taxon>
    </lineage>
</organism>
<evidence type="ECO:0000313" key="3">
    <source>
        <dbReference type="Proteomes" id="UP001501563"/>
    </source>
</evidence>
<dbReference type="InterPro" id="IPR001932">
    <property type="entry name" value="PPM-type_phosphatase-like_dom"/>
</dbReference>
<dbReference type="Proteomes" id="UP001501563">
    <property type="component" value="Unassembled WGS sequence"/>
</dbReference>
<evidence type="ECO:0000259" key="1">
    <source>
        <dbReference type="PROSITE" id="PS51746"/>
    </source>
</evidence>
<evidence type="ECO:0000313" key="2">
    <source>
        <dbReference type="EMBL" id="GAA3860913.1"/>
    </source>
</evidence>
<comment type="caution">
    <text evidence="2">The sequence shown here is derived from an EMBL/GenBank/DDBJ whole genome shotgun (WGS) entry which is preliminary data.</text>
</comment>
<protein>
    <recommendedName>
        <fullName evidence="1">PPM-type phosphatase domain-containing protein</fullName>
    </recommendedName>
</protein>
<accession>A0ABP7K041</accession>
<keyword evidence="3" id="KW-1185">Reference proteome</keyword>
<name>A0ABP7K041_9ACTN</name>